<sequence>MSEPTYSNTRSGVITLLHTACGAGILAMPFAFKPFGLVPGFAMLTICGLCSLLGLLLQARVYRYAPERAASFFSLTQKINPNLSVVFDLAIAIKCFGVGVSYMIVVGDLMPQIVSGLTKNALLLDRVFHITLIMAFVAGPLCLLKNLNSLRYASMVAISAVAYLCILVLVHFIFPSQEIKDLKGDFAVWFPHNEGSPLSTLPIFVFAYTCHHNVFAVINEQKKTRFAHVKVIAIIAMLLALVLYVLIGGAGYFTFGNHIVGNIITLYPHSITSTIGRVAIVFLVTLAFPLQCHPARASIHHIICYIKHKAKKRDQNQQIKVSGPIQIIRSETESATLLNNETEEPGWNTFTEHADDSHVDAATSSSNPTSEVDPSVSETNIEEHPIFNPENTPLEGKTFKIITLILIACAYTVAISVTSLAHVLAIVGATGSTSISFILPGLFGFTLIGSEYTEADEEIPLKTKIFKYAGLLLLIWGILVMVASLFAAIFLGASH</sequence>
<feature type="transmembrane region" description="Helical" evidence="10">
    <location>
        <begin position="38"/>
        <end position="62"/>
    </location>
</feature>
<dbReference type="PANTHER" id="PTHR22950">
    <property type="entry name" value="AMINO ACID TRANSPORTER"/>
    <property type="match status" value="1"/>
</dbReference>
<dbReference type="GO" id="GO:0015183">
    <property type="term" value="F:L-aspartate transmembrane transporter activity"/>
    <property type="evidence" value="ECO:0007669"/>
    <property type="project" value="EnsemblFungi"/>
</dbReference>
<dbReference type="GO" id="GO:0090516">
    <property type="term" value="P:L-serine transmembrane import into vacuole"/>
    <property type="evidence" value="ECO:0007669"/>
    <property type="project" value="EnsemblFungi"/>
</dbReference>
<keyword evidence="8 10" id="KW-0472">Membrane</keyword>
<keyword evidence="5 10" id="KW-0812">Transmembrane</keyword>
<dbReference type="GO" id="GO:0061459">
    <property type="term" value="F:L-arginine transmembrane transporter activity"/>
    <property type="evidence" value="ECO:0007669"/>
    <property type="project" value="EnsemblFungi"/>
</dbReference>
<keyword evidence="3" id="KW-0813">Transport</keyword>
<keyword evidence="13" id="KW-1185">Reference proteome</keyword>
<comment type="subcellular location">
    <subcellularLocation>
        <location evidence="1">Vacuole membrane</location>
        <topology evidence="1">Multi-pass membrane protein</topology>
    </subcellularLocation>
</comment>
<evidence type="ECO:0000256" key="2">
    <source>
        <dbReference type="ARBA" id="ARBA00008066"/>
    </source>
</evidence>
<feature type="transmembrane region" description="Helical" evidence="10">
    <location>
        <begin position="231"/>
        <end position="255"/>
    </location>
</feature>
<reference key="2">
    <citation type="submission" date="2011-08" db="EMBL/GenBank/DDBJ databases">
        <title>Genome sequence of Naumovozyma castellii.</title>
        <authorList>
            <person name="Gordon J.L."/>
            <person name="Armisen D."/>
            <person name="Proux-Wera E."/>
            <person name="OhEigeartaigh S.S."/>
            <person name="Byrne K.P."/>
            <person name="Wolfe K.H."/>
        </authorList>
    </citation>
    <scope>NUCLEOTIDE SEQUENCE</scope>
    <source>
        <strain>Type strain:CBS 4309</strain>
    </source>
</reference>
<feature type="transmembrane region" description="Helical" evidence="10">
    <location>
        <begin position="267"/>
        <end position="288"/>
    </location>
</feature>
<evidence type="ECO:0000256" key="3">
    <source>
        <dbReference type="ARBA" id="ARBA00022448"/>
    </source>
</evidence>
<keyword evidence="6" id="KW-0029">Amino-acid transport</keyword>
<dbReference type="PANTHER" id="PTHR22950:SF678">
    <property type="entry name" value="VACUOLAR AMINO ACID TRANSPORTER 5-RELATED"/>
    <property type="match status" value="1"/>
</dbReference>
<dbReference type="HOGENOM" id="CLU_009020_1_1_1"/>
<feature type="transmembrane region" description="Helical" evidence="10">
    <location>
        <begin position="199"/>
        <end position="219"/>
    </location>
</feature>
<evidence type="ECO:0000256" key="9">
    <source>
        <dbReference type="SAM" id="MobiDB-lite"/>
    </source>
</evidence>
<dbReference type="OrthoDB" id="438545at2759"/>
<dbReference type="AlphaFoldDB" id="G0VFP7"/>
<dbReference type="GO" id="GO:0005313">
    <property type="term" value="F:L-glutamate transmembrane transporter activity"/>
    <property type="evidence" value="ECO:0007669"/>
    <property type="project" value="EnsemblFungi"/>
</dbReference>
<evidence type="ECO:0000256" key="10">
    <source>
        <dbReference type="SAM" id="Phobius"/>
    </source>
</evidence>
<dbReference type="GO" id="GO:0015189">
    <property type="term" value="F:L-lysine transmembrane transporter activity"/>
    <property type="evidence" value="ECO:0007669"/>
    <property type="project" value="EnsemblFungi"/>
</dbReference>
<feature type="transmembrane region" description="Helical" evidence="10">
    <location>
        <begin position="433"/>
        <end position="450"/>
    </location>
</feature>
<evidence type="ECO:0000256" key="1">
    <source>
        <dbReference type="ARBA" id="ARBA00004128"/>
    </source>
</evidence>
<evidence type="ECO:0000256" key="5">
    <source>
        <dbReference type="ARBA" id="ARBA00022692"/>
    </source>
</evidence>
<evidence type="ECO:0000256" key="6">
    <source>
        <dbReference type="ARBA" id="ARBA00022970"/>
    </source>
</evidence>
<proteinExistence type="inferred from homology"/>
<dbReference type="FunCoup" id="G0VFP7">
    <property type="interactions" value="275"/>
</dbReference>
<gene>
    <name evidence="12" type="primary">NCAS0E02440</name>
    <name evidence="12" type="ordered locus">NCAS_0E02440</name>
</gene>
<evidence type="ECO:0000313" key="13">
    <source>
        <dbReference type="Proteomes" id="UP000001640"/>
    </source>
</evidence>
<feature type="transmembrane region" description="Helical" evidence="10">
    <location>
        <begin position="12"/>
        <end position="32"/>
    </location>
</feature>
<evidence type="ECO:0000256" key="8">
    <source>
        <dbReference type="ARBA" id="ARBA00023136"/>
    </source>
</evidence>
<feature type="transmembrane region" description="Helical" evidence="10">
    <location>
        <begin position="401"/>
        <end position="427"/>
    </location>
</feature>
<feature type="transmembrane region" description="Helical" evidence="10">
    <location>
        <begin position="83"/>
        <end position="106"/>
    </location>
</feature>
<dbReference type="GO" id="GO:0090518">
    <property type="term" value="P:L-arginine transmembrane import into vacuole"/>
    <property type="evidence" value="ECO:0007669"/>
    <property type="project" value="EnsemblFungi"/>
</dbReference>
<dbReference type="InterPro" id="IPR013057">
    <property type="entry name" value="AA_transpt_TM"/>
</dbReference>
<dbReference type="KEGG" id="ncs:NCAS_0E02440"/>
<dbReference type="GO" id="GO:0000329">
    <property type="term" value="C:fungal-type vacuole membrane"/>
    <property type="evidence" value="ECO:0007669"/>
    <property type="project" value="EnsemblFungi"/>
</dbReference>
<reference evidence="12 13" key="1">
    <citation type="journal article" date="2011" name="Proc. Natl. Acad. Sci. U.S.A.">
        <title>Evolutionary erosion of yeast sex chromosomes by mating-type switching accidents.</title>
        <authorList>
            <person name="Gordon J.L."/>
            <person name="Armisen D."/>
            <person name="Proux-Wera E."/>
            <person name="Oheigeartaigh S.S."/>
            <person name="Byrne K.P."/>
            <person name="Wolfe K.H."/>
        </authorList>
    </citation>
    <scope>NUCLEOTIDE SEQUENCE [LARGE SCALE GENOMIC DNA]</scope>
    <source>
        <strain evidence="13">ATCC 76901 / BCRC 22586 / CBS 4309 / NBRC 1992 / NRRL Y-12630</strain>
    </source>
</reference>
<dbReference type="GO" id="GO:0090517">
    <property type="term" value="P:L-lysine transmembrane import into vacuole"/>
    <property type="evidence" value="ECO:0007669"/>
    <property type="project" value="EnsemblFungi"/>
</dbReference>
<name>G0VFP7_NAUCA</name>
<dbReference type="Pfam" id="PF01490">
    <property type="entry name" value="Aa_trans"/>
    <property type="match status" value="1"/>
</dbReference>
<keyword evidence="7 10" id="KW-1133">Transmembrane helix</keyword>
<dbReference type="GO" id="GO:0015194">
    <property type="term" value="F:L-serine transmembrane transporter activity"/>
    <property type="evidence" value="ECO:0007669"/>
    <property type="project" value="EnsemblFungi"/>
</dbReference>
<evidence type="ECO:0000256" key="7">
    <source>
        <dbReference type="ARBA" id="ARBA00022989"/>
    </source>
</evidence>
<dbReference type="eggNOG" id="KOG1305">
    <property type="taxonomic scope" value="Eukaryota"/>
</dbReference>
<protein>
    <recommendedName>
        <fullName evidence="11">Amino acid transporter transmembrane domain-containing protein</fullName>
    </recommendedName>
</protein>
<dbReference type="GO" id="GO:0090513">
    <property type="term" value="P:L-histidine transmembrane import into vacuole"/>
    <property type="evidence" value="ECO:0007669"/>
    <property type="project" value="EnsemblFungi"/>
</dbReference>
<evidence type="ECO:0000256" key="4">
    <source>
        <dbReference type="ARBA" id="ARBA00022554"/>
    </source>
</evidence>
<feature type="domain" description="Amino acid transporter transmembrane" evidence="11">
    <location>
        <begin position="7"/>
        <end position="482"/>
    </location>
</feature>
<evidence type="ECO:0000259" key="11">
    <source>
        <dbReference type="Pfam" id="PF01490"/>
    </source>
</evidence>
<dbReference type="GO" id="GO:0090515">
    <property type="term" value="P:L-glutamate transmembrane import into vacuole"/>
    <property type="evidence" value="ECO:0007669"/>
    <property type="project" value="EnsemblFungi"/>
</dbReference>
<dbReference type="EMBL" id="HE576756">
    <property type="protein sequence ID" value="CCC70314.1"/>
    <property type="molecule type" value="Genomic_DNA"/>
</dbReference>
<feature type="transmembrane region" description="Helical" evidence="10">
    <location>
        <begin position="156"/>
        <end position="174"/>
    </location>
</feature>
<dbReference type="InParanoid" id="G0VFP7"/>
<dbReference type="GO" id="GO:0005302">
    <property type="term" value="F:L-tyrosine transmembrane transporter activity"/>
    <property type="evidence" value="ECO:0007669"/>
    <property type="project" value="EnsemblFungi"/>
</dbReference>
<dbReference type="GeneID" id="96903945"/>
<organism evidence="12 13">
    <name type="scientific">Naumovozyma castellii</name>
    <name type="common">Yeast</name>
    <name type="synonym">Saccharomyces castellii</name>
    <dbReference type="NCBI Taxonomy" id="27288"/>
    <lineage>
        <taxon>Eukaryota</taxon>
        <taxon>Fungi</taxon>
        <taxon>Dikarya</taxon>
        <taxon>Ascomycota</taxon>
        <taxon>Saccharomycotina</taxon>
        <taxon>Saccharomycetes</taxon>
        <taxon>Saccharomycetales</taxon>
        <taxon>Saccharomycetaceae</taxon>
        <taxon>Naumovozyma</taxon>
    </lineage>
</organism>
<feature type="transmembrane region" description="Helical" evidence="10">
    <location>
        <begin position="471"/>
        <end position="493"/>
    </location>
</feature>
<feature type="transmembrane region" description="Helical" evidence="10">
    <location>
        <begin position="126"/>
        <end position="144"/>
    </location>
</feature>
<dbReference type="GO" id="GO:0090514">
    <property type="term" value="P:L-tyrosine transmembrane import into vacuole"/>
    <property type="evidence" value="ECO:0007669"/>
    <property type="project" value="EnsemblFungi"/>
</dbReference>
<dbReference type="GO" id="GO:0032974">
    <property type="term" value="P:amino acid transmembrane export from vacuole"/>
    <property type="evidence" value="ECO:0007669"/>
    <property type="project" value="EnsemblFungi"/>
</dbReference>
<dbReference type="RefSeq" id="XP_003676673.1">
    <property type="nucleotide sequence ID" value="XM_003676625.1"/>
</dbReference>
<keyword evidence="4" id="KW-0926">Vacuole</keyword>
<feature type="compositionally biased region" description="Polar residues" evidence="9">
    <location>
        <begin position="362"/>
        <end position="379"/>
    </location>
</feature>
<dbReference type="Proteomes" id="UP000001640">
    <property type="component" value="Chromosome 5"/>
</dbReference>
<feature type="region of interest" description="Disordered" evidence="9">
    <location>
        <begin position="357"/>
        <end position="388"/>
    </location>
</feature>
<accession>G0VFP7</accession>
<comment type="similarity">
    <text evidence="2">Belongs to the amino acid/polyamine transporter 2 family.</text>
</comment>
<dbReference type="OMA" id="DSIHHQR"/>
<evidence type="ECO:0000313" key="12">
    <source>
        <dbReference type="EMBL" id="CCC70314.1"/>
    </source>
</evidence>
<dbReference type="GO" id="GO:0005290">
    <property type="term" value="F:L-histidine transmembrane transporter activity"/>
    <property type="evidence" value="ECO:0007669"/>
    <property type="project" value="EnsemblFungi"/>
</dbReference>
<dbReference type="STRING" id="1064592.G0VFP7"/>